<proteinExistence type="predicted"/>
<dbReference type="EMBL" id="CM042887">
    <property type="protein sequence ID" value="KAI4330628.1"/>
    <property type="molecule type" value="Genomic_DNA"/>
</dbReference>
<name>A0ACB9N218_9MYRT</name>
<accession>A0ACB9N218</accession>
<keyword evidence="2" id="KW-1185">Reference proteome</keyword>
<organism evidence="1 2">
    <name type="scientific">Melastoma candidum</name>
    <dbReference type="NCBI Taxonomy" id="119954"/>
    <lineage>
        <taxon>Eukaryota</taxon>
        <taxon>Viridiplantae</taxon>
        <taxon>Streptophyta</taxon>
        <taxon>Embryophyta</taxon>
        <taxon>Tracheophyta</taxon>
        <taxon>Spermatophyta</taxon>
        <taxon>Magnoliopsida</taxon>
        <taxon>eudicotyledons</taxon>
        <taxon>Gunneridae</taxon>
        <taxon>Pentapetalae</taxon>
        <taxon>rosids</taxon>
        <taxon>malvids</taxon>
        <taxon>Myrtales</taxon>
        <taxon>Melastomataceae</taxon>
        <taxon>Melastomatoideae</taxon>
        <taxon>Melastomateae</taxon>
        <taxon>Melastoma</taxon>
    </lineage>
</organism>
<evidence type="ECO:0000313" key="1">
    <source>
        <dbReference type="EMBL" id="KAI4330628.1"/>
    </source>
</evidence>
<reference evidence="2" key="1">
    <citation type="journal article" date="2023" name="Front. Plant Sci.">
        <title>Chromosomal-level genome assembly of Melastoma candidum provides insights into trichome evolution.</title>
        <authorList>
            <person name="Zhong Y."/>
            <person name="Wu W."/>
            <person name="Sun C."/>
            <person name="Zou P."/>
            <person name="Liu Y."/>
            <person name="Dai S."/>
            <person name="Zhou R."/>
        </authorList>
    </citation>
    <scope>NUCLEOTIDE SEQUENCE [LARGE SCALE GENOMIC DNA]</scope>
</reference>
<gene>
    <name evidence="1" type="ORF">MLD38_028900</name>
</gene>
<comment type="caution">
    <text evidence="1">The sequence shown here is derived from an EMBL/GenBank/DDBJ whole genome shotgun (WGS) entry which is preliminary data.</text>
</comment>
<evidence type="ECO:0000313" key="2">
    <source>
        <dbReference type="Proteomes" id="UP001057402"/>
    </source>
</evidence>
<sequence length="261" mass="29173">MDTTDRQGCSHHFVLVHGACHGAWCWYKLKALLEPAGHRVTVLDLLGSGSNTKTIYDVHSFLEYSEPLLEVMEMLEPSEKVVLVGHSFGGLSLALVADRFPEKVSVAVFLTAFLPDTYFARAPEGMMMDTQFTPYGDGDGNPEKIMTSMFFGPEFLSTKLYQLSSQEDLQLAKILTRPSSLFLEELCHAEKYSVRGFGECKKAYIKCNEDQAIPEAYQRWMIKNAGLEHVMEIPGADHMPMLSKSTELGKCLLQIADAYAQ</sequence>
<protein>
    <submittedName>
        <fullName evidence="1">Uncharacterized protein</fullName>
    </submittedName>
</protein>
<dbReference type="Proteomes" id="UP001057402">
    <property type="component" value="Chromosome 8"/>
</dbReference>